<evidence type="ECO:0000256" key="1">
    <source>
        <dbReference type="SAM" id="Phobius"/>
    </source>
</evidence>
<feature type="transmembrane region" description="Helical" evidence="1">
    <location>
        <begin position="248"/>
        <end position="271"/>
    </location>
</feature>
<reference evidence="2 3" key="1">
    <citation type="submission" date="2016-07" db="EMBL/GenBank/DDBJ databases">
        <title>Pervasive Adenine N6-methylation of Active Genes in Fungi.</title>
        <authorList>
            <consortium name="DOE Joint Genome Institute"/>
            <person name="Mondo S.J."/>
            <person name="Dannebaum R.O."/>
            <person name="Kuo R.C."/>
            <person name="Labutti K."/>
            <person name="Haridas S."/>
            <person name="Kuo A."/>
            <person name="Salamov A."/>
            <person name="Ahrendt S.R."/>
            <person name="Lipzen A."/>
            <person name="Sullivan W."/>
            <person name="Andreopoulos W.B."/>
            <person name="Clum A."/>
            <person name="Lindquist E."/>
            <person name="Daum C."/>
            <person name="Ramamoorthy G.K."/>
            <person name="Gryganskyi A."/>
            <person name="Culley D."/>
            <person name="Magnuson J.K."/>
            <person name="James T.Y."/>
            <person name="O'Malley M.A."/>
            <person name="Stajich J.E."/>
            <person name="Spatafora J.W."/>
            <person name="Visel A."/>
            <person name="Grigoriev I.V."/>
        </authorList>
    </citation>
    <scope>NUCLEOTIDE SEQUENCE [LARGE SCALE GENOMIC DNA]</scope>
    <source>
        <strain evidence="2 3">62-1032</strain>
    </source>
</reference>
<dbReference type="AlphaFoldDB" id="A0A1Y2FZV3"/>
<gene>
    <name evidence="2" type="ORF">BCR35DRAFT_351272</name>
</gene>
<keyword evidence="1" id="KW-0812">Transmembrane</keyword>
<name>A0A1Y2FZV3_9BASI</name>
<keyword evidence="1" id="KW-1133">Transmembrane helix</keyword>
<keyword evidence="3" id="KW-1185">Reference proteome</keyword>
<dbReference type="Proteomes" id="UP000193467">
    <property type="component" value="Unassembled WGS sequence"/>
</dbReference>
<dbReference type="EMBL" id="MCGR01000012">
    <property type="protein sequence ID" value="ORY88155.1"/>
    <property type="molecule type" value="Genomic_DNA"/>
</dbReference>
<keyword evidence="1" id="KW-0472">Membrane</keyword>
<dbReference type="InParanoid" id="A0A1Y2FZV3"/>
<proteinExistence type="predicted"/>
<feature type="transmembrane region" description="Helical" evidence="1">
    <location>
        <begin position="132"/>
        <end position="157"/>
    </location>
</feature>
<feature type="transmembrane region" description="Helical" evidence="1">
    <location>
        <begin position="101"/>
        <end position="120"/>
    </location>
</feature>
<organism evidence="2 3">
    <name type="scientific">Leucosporidium creatinivorum</name>
    <dbReference type="NCBI Taxonomy" id="106004"/>
    <lineage>
        <taxon>Eukaryota</taxon>
        <taxon>Fungi</taxon>
        <taxon>Dikarya</taxon>
        <taxon>Basidiomycota</taxon>
        <taxon>Pucciniomycotina</taxon>
        <taxon>Microbotryomycetes</taxon>
        <taxon>Leucosporidiales</taxon>
        <taxon>Leucosporidium</taxon>
    </lineage>
</organism>
<feature type="transmembrane region" description="Helical" evidence="1">
    <location>
        <begin position="18"/>
        <end position="39"/>
    </location>
</feature>
<feature type="transmembrane region" description="Helical" evidence="1">
    <location>
        <begin position="59"/>
        <end position="81"/>
    </location>
</feature>
<protein>
    <submittedName>
        <fullName evidence="2">Uncharacterized protein</fullName>
    </submittedName>
</protein>
<feature type="transmembrane region" description="Helical" evidence="1">
    <location>
        <begin position="220"/>
        <end position="242"/>
    </location>
</feature>
<evidence type="ECO:0000313" key="3">
    <source>
        <dbReference type="Proteomes" id="UP000193467"/>
    </source>
</evidence>
<comment type="caution">
    <text evidence="2">The sequence shown here is derived from an EMBL/GenBank/DDBJ whole genome shotgun (WGS) entry which is preliminary data.</text>
</comment>
<sequence length="350" mass="38387">MDQYTSGQPVSLGLAEALIGPILIGAMLQIGLYGFLLSYLINLRSSPTWTRSRRITRTVCYGVVLLNTGYTGLTGHTIWYWGTLPERDYHTIAGGEVVAAAGPIVLTTIAVIVQMTLAVRSSRIMKRAIYRYIYITVIGCTGLVSYLGAIVLSASSLRWHFLNMTDWVAGLSLKKGLMIWMWSACSIDLTITTVYLIQLRRTLWGKNSTSDSVFLLIGRLVVRSAAYTAVFAALVAIMTQLFCDSMNLFGLDFVFCIPLASLYTLSLFTTLTIPDVVERELGGHIARVQKSHPSALLTLSSPAQIVRAPVVIHRESDESEVEQEKDSEKAFGWARLRGPSVGGVNAEGLP</sequence>
<accession>A0A1Y2FZV3</accession>
<dbReference type="OrthoDB" id="2528185at2759"/>
<evidence type="ECO:0000313" key="2">
    <source>
        <dbReference type="EMBL" id="ORY88155.1"/>
    </source>
</evidence>
<feature type="transmembrane region" description="Helical" evidence="1">
    <location>
        <begin position="177"/>
        <end position="199"/>
    </location>
</feature>